<organism evidence="2 3">
    <name type="scientific">Halorubrum saccharovorum DSM 1137</name>
    <dbReference type="NCBI Taxonomy" id="1227484"/>
    <lineage>
        <taxon>Archaea</taxon>
        <taxon>Methanobacteriati</taxon>
        <taxon>Methanobacteriota</taxon>
        <taxon>Stenosarchaea group</taxon>
        <taxon>Halobacteria</taxon>
        <taxon>Halobacteriales</taxon>
        <taxon>Haloferacaceae</taxon>
        <taxon>Halorubrum</taxon>
    </lineage>
</organism>
<reference evidence="2 3" key="1">
    <citation type="journal article" date="2014" name="PLoS Genet.">
        <title>Phylogenetically driven sequencing of extremely halophilic archaea reveals strategies for static and dynamic osmo-response.</title>
        <authorList>
            <person name="Becker E.A."/>
            <person name="Seitzer P.M."/>
            <person name="Tritt A."/>
            <person name="Larsen D."/>
            <person name="Krusor M."/>
            <person name="Yao A.I."/>
            <person name="Wu D."/>
            <person name="Madern D."/>
            <person name="Eisen J.A."/>
            <person name="Darling A.E."/>
            <person name="Facciotti M.T."/>
        </authorList>
    </citation>
    <scope>NUCLEOTIDE SEQUENCE [LARGE SCALE GENOMIC DNA]</scope>
    <source>
        <strain evidence="2 3">DSM 1137</strain>
    </source>
</reference>
<dbReference type="STRING" id="1227484.C471_05381"/>
<evidence type="ECO:0000256" key="1">
    <source>
        <dbReference type="SAM" id="MobiDB-lite"/>
    </source>
</evidence>
<dbReference type="RefSeq" id="WP_004047031.1">
    <property type="nucleotide sequence ID" value="NZ_AOJE01000015.1"/>
</dbReference>
<dbReference type="PATRIC" id="fig|1227484.4.peg.1105"/>
<proteinExistence type="predicted"/>
<sequence>MPTDRAAASLDGDAKDTSEVLTGRPDEGPGGIVAFARAVDGVPLPIAAAFPIDAWVGSRTISDVSGVV</sequence>
<dbReference type="AlphaFoldDB" id="M0E1V9"/>
<keyword evidence="3" id="KW-1185">Reference proteome</keyword>
<dbReference type="Proteomes" id="UP000011514">
    <property type="component" value="Unassembled WGS sequence"/>
</dbReference>
<dbReference type="EMBL" id="AOJE01000015">
    <property type="protein sequence ID" value="ELZ41785.1"/>
    <property type="molecule type" value="Genomic_DNA"/>
</dbReference>
<gene>
    <name evidence="2" type="ORF">C471_05381</name>
</gene>
<name>M0E1V9_9EURY</name>
<comment type="caution">
    <text evidence="2">The sequence shown here is derived from an EMBL/GenBank/DDBJ whole genome shotgun (WGS) entry which is preliminary data.</text>
</comment>
<feature type="region of interest" description="Disordered" evidence="1">
    <location>
        <begin position="1"/>
        <end position="28"/>
    </location>
</feature>
<evidence type="ECO:0000313" key="3">
    <source>
        <dbReference type="Proteomes" id="UP000011514"/>
    </source>
</evidence>
<accession>M0E1V9</accession>
<evidence type="ECO:0000313" key="2">
    <source>
        <dbReference type="EMBL" id="ELZ41785.1"/>
    </source>
</evidence>
<protein>
    <submittedName>
        <fullName evidence="2">Uncharacterized protein</fullName>
    </submittedName>
</protein>